<dbReference type="PANTHER" id="PTHR39332:SF7">
    <property type="entry name" value="SRPBCC FAMILY PROTEIN"/>
    <property type="match status" value="1"/>
</dbReference>
<protein>
    <submittedName>
        <fullName evidence="3">SRPBCC family protein</fullName>
    </submittedName>
</protein>
<reference evidence="3" key="2">
    <citation type="submission" date="2025-08" db="UniProtKB">
        <authorList>
            <consortium name="RefSeq"/>
        </authorList>
    </citation>
    <scope>IDENTIFICATION</scope>
</reference>
<dbReference type="Pfam" id="PF10604">
    <property type="entry name" value="Polyketide_cyc2"/>
    <property type="match status" value="1"/>
</dbReference>
<dbReference type="PANTHER" id="PTHR39332">
    <property type="entry name" value="BLL4707 PROTEIN"/>
    <property type="match status" value="1"/>
</dbReference>
<proteinExistence type="predicted"/>
<accession>A0A8B6X6M2</accession>
<evidence type="ECO:0000313" key="3">
    <source>
        <dbReference type="RefSeq" id="WP_028312989.1"/>
    </source>
</evidence>
<reference evidence="3" key="1">
    <citation type="journal article" date="2008" name="BMC Evol. Biol.">
        <title>The Bet v 1 fold: an ancient, versatile scaffold for binding of large, hydrophobic ligands.</title>
        <authorList>
            <person name="Radauer C."/>
            <person name="Lackner P."/>
            <person name="Breiteneder H."/>
        </authorList>
    </citation>
    <scope>NUCLEOTIDE SEQUENCE</scope>
</reference>
<evidence type="ECO:0000313" key="2">
    <source>
        <dbReference type="Proteomes" id="UP000675920"/>
    </source>
</evidence>
<feature type="chain" id="PRO_5034594791" evidence="1">
    <location>
        <begin position="23"/>
        <end position="174"/>
    </location>
</feature>
<evidence type="ECO:0000256" key="1">
    <source>
        <dbReference type="SAM" id="SignalP"/>
    </source>
</evidence>
<organism evidence="2 3">
    <name type="scientific">Derxia gummosa DSM 723</name>
    <dbReference type="NCBI Taxonomy" id="1121388"/>
    <lineage>
        <taxon>Bacteria</taxon>
        <taxon>Pseudomonadati</taxon>
        <taxon>Pseudomonadota</taxon>
        <taxon>Betaproteobacteria</taxon>
        <taxon>Burkholderiales</taxon>
        <taxon>Alcaligenaceae</taxon>
        <taxon>Derxia</taxon>
    </lineage>
</organism>
<dbReference type="AlphaFoldDB" id="A0A8B6X6M2"/>
<sequence length="174" mass="18351">MRVSFSAALALAGICIAGAAHAHGPTRQKVVETITIDAPADAVWKRIKEFGDLGWHPAVEGTTATDGNKVGSVRTIALKGGGTIVETLESYSDADHKYGYRMKDPGPVPVNNYTSTISVSGSGATSTVEWRGAFYRAFLNNDPPPEQNDEAAIKAVTGIYKSGLDALKKSVEGK</sequence>
<keyword evidence="2" id="KW-1185">Reference proteome</keyword>
<dbReference type="InterPro" id="IPR019587">
    <property type="entry name" value="Polyketide_cyclase/dehydratase"/>
</dbReference>
<keyword evidence="1" id="KW-0732">Signal</keyword>
<name>A0A8B6X6M2_9BURK</name>
<dbReference type="InterPro" id="IPR023393">
    <property type="entry name" value="START-like_dom_sf"/>
</dbReference>
<feature type="signal peptide" evidence="1">
    <location>
        <begin position="1"/>
        <end position="22"/>
    </location>
</feature>
<dbReference type="Gene3D" id="3.30.530.20">
    <property type="match status" value="1"/>
</dbReference>
<dbReference type="Proteomes" id="UP000675920">
    <property type="component" value="Unplaced"/>
</dbReference>
<dbReference type="SUPFAM" id="SSF55961">
    <property type="entry name" value="Bet v1-like"/>
    <property type="match status" value="1"/>
</dbReference>
<dbReference type="CDD" id="cd07821">
    <property type="entry name" value="PYR_PYL_RCAR_like"/>
    <property type="match status" value="1"/>
</dbReference>
<dbReference type="RefSeq" id="WP_028312989.1">
    <property type="nucleotide sequence ID" value="NZ_KI519499.1"/>
</dbReference>
<dbReference type="OrthoDB" id="1364128at2"/>